<dbReference type="Proteomes" id="UP001557484">
    <property type="component" value="Unassembled WGS sequence"/>
</dbReference>
<gene>
    <name evidence="2" type="ORF">AB4875_01660</name>
</gene>
<dbReference type="PANTHER" id="PTHR43591">
    <property type="entry name" value="METHYLTRANSFERASE"/>
    <property type="match status" value="1"/>
</dbReference>
<evidence type="ECO:0000313" key="3">
    <source>
        <dbReference type="Proteomes" id="UP001557484"/>
    </source>
</evidence>
<dbReference type="EC" id="2.1.1.222" evidence="2"/>
<name>A0ABV3TRE7_9GAMM</name>
<protein>
    <submittedName>
        <fullName evidence="2">Class I SAM-dependent methyltransferase</fullName>
        <ecNumber evidence="2">2.1.1.222</ecNumber>
        <ecNumber evidence="2">2.1.1.64</ecNumber>
    </submittedName>
</protein>
<dbReference type="PANTHER" id="PTHR43591:SF108">
    <property type="entry name" value="S-ADENOSYL-L-METHIONINE-DEPENDENT METHYLTRANSFERASE"/>
    <property type="match status" value="1"/>
</dbReference>
<dbReference type="SUPFAM" id="SSF53335">
    <property type="entry name" value="S-adenosyl-L-methionine-dependent methyltransferases"/>
    <property type="match status" value="1"/>
</dbReference>
<organism evidence="2 3">
    <name type="scientific">Zhongshania arctica</name>
    <dbReference type="NCBI Taxonomy" id="3238302"/>
    <lineage>
        <taxon>Bacteria</taxon>
        <taxon>Pseudomonadati</taxon>
        <taxon>Pseudomonadota</taxon>
        <taxon>Gammaproteobacteria</taxon>
        <taxon>Cellvibrionales</taxon>
        <taxon>Spongiibacteraceae</taxon>
        <taxon>Zhongshania</taxon>
    </lineage>
</organism>
<reference evidence="2 3" key="1">
    <citation type="journal article" date="2011" name="Int. J. Syst. Evol. Microbiol.">
        <title>Zhongshania antarctica gen. nov., sp. nov. and Zhongshania guokunii sp. nov., gammaproteobacteria respectively isolated from coastal attached (fast) ice and surface seawater of the Antarctic.</title>
        <authorList>
            <person name="Li H.J."/>
            <person name="Zhang X.Y."/>
            <person name="Chen C.X."/>
            <person name="Zhang Y.J."/>
            <person name="Gao Z.M."/>
            <person name="Yu Y."/>
            <person name="Chen X.L."/>
            <person name="Chen B."/>
            <person name="Zhang Y.Z."/>
        </authorList>
    </citation>
    <scope>NUCLEOTIDE SEQUENCE [LARGE SCALE GENOMIC DNA]</scope>
    <source>
        <strain evidence="2 3">R06B22</strain>
    </source>
</reference>
<dbReference type="InterPro" id="IPR041698">
    <property type="entry name" value="Methyltransf_25"/>
</dbReference>
<accession>A0ABV3TRE7</accession>
<keyword evidence="3" id="KW-1185">Reference proteome</keyword>
<keyword evidence="2" id="KW-0808">Transferase</keyword>
<sequence>MPPHSDSRDKWNNRHSSQELSLAACEVLQKHIHLLAKRGTALDLACGLGRNAIQLAQHGLQCDAIDISDVAIDRLQKYANHNNLNINAERADIERDGIGSKKYDVIVVSYFLFRPLLPAIVRALKPGGLLFYQTFVRPITSENGVILKSPANASFYLEKNELCAQFKQLEIRYYQETILDRNTSTAPVAMLVARMPSGDNPKQIS</sequence>
<keyword evidence="2" id="KW-0489">Methyltransferase</keyword>
<dbReference type="GO" id="GO:0032259">
    <property type="term" value="P:methylation"/>
    <property type="evidence" value="ECO:0007669"/>
    <property type="project" value="UniProtKB-KW"/>
</dbReference>
<dbReference type="Gene3D" id="3.40.50.150">
    <property type="entry name" value="Vaccinia Virus protein VP39"/>
    <property type="match status" value="1"/>
</dbReference>
<dbReference type="InterPro" id="IPR029063">
    <property type="entry name" value="SAM-dependent_MTases_sf"/>
</dbReference>
<dbReference type="RefSeq" id="WP_368374296.1">
    <property type="nucleotide sequence ID" value="NZ_JBFRYB010000001.1"/>
</dbReference>
<feature type="domain" description="Methyltransferase" evidence="1">
    <location>
        <begin position="42"/>
        <end position="128"/>
    </location>
</feature>
<comment type="caution">
    <text evidence="2">The sequence shown here is derived from an EMBL/GenBank/DDBJ whole genome shotgun (WGS) entry which is preliminary data.</text>
</comment>
<dbReference type="GO" id="GO:0061542">
    <property type="term" value="F:3-demethylubiquinol 3-O-methyltransferase activity"/>
    <property type="evidence" value="ECO:0007669"/>
    <property type="project" value="UniProtKB-EC"/>
</dbReference>
<dbReference type="CDD" id="cd02440">
    <property type="entry name" value="AdoMet_MTases"/>
    <property type="match status" value="1"/>
</dbReference>
<dbReference type="Pfam" id="PF13649">
    <property type="entry name" value="Methyltransf_25"/>
    <property type="match status" value="1"/>
</dbReference>
<evidence type="ECO:0000313" key="2">
    <source>
        <dbReference type="EMBL" id="MEX1664171.1"/>
    </source>
</evidence>
<dbReference type="GO" id="GO:0102208">
    <property type="term" value="F:2-polyprenyl-6-hydroxyphenol methylase activity"/>
    <property type="evidence" value="ECO:0007669"/>
    <property type="project" value="UniProtKB-EC"/>
</dbReference>
<dbReference type="EMBL" id="JBFRYB010000001">
    <property type="protein sequence ID" value="MEX1664171.1"/>
    <property type="molecule type" value="Genomic_DNA"/>
</dbReference>
<dbReference type="EC" id="2.1.1.64" evidence="2"/>
<proteinExistence type="predicted"/>
<evidence type="ECO:0000259" key="1">
    <source>
        <dbReference type="Pfam" id="PF13649"/>
    </source>
</evidence>